<evidence type="ECO:0000313" key="7">
    <source>
        <dbReference type="EMBL" id="MDC7784287.1"/>
    </source>
</evidence>
<keyword evidence="8" id="KW-1185">Reference proteome</keyword>
<evidence type="ECO:0000313" key="8">
    <source>
        <dbReference type="Proteomes" id="UP001165652"/>
    </source>
</evidence>
<dbReference type="Gene3D" id="3.40.50.720">
    <property type="entry name" value="NAD(P)-binding Rossmann-like Domain"/>
    <property type="match status" value="1"/>
</dbReference>
<dbReference type="InterPro" id="IPR024727">
    <property type="entry name" value="NAD_Glu_DH_N_ACT1"/>
</dbReference>
<dbReference type="Pfam" id="PF21074">
    <property type="entry name" value="GDH_C"/>
    <property type="match status" value="1"/>
</dbReference>
<evidence type="ECO:0000259" key="4">
    <source>
        <dbReference type="Pfam" id="PF21075"/>
    </source>
</evidence>
<dbReference type="PIRSF" id="PIRSF036761">
    <property type="entry name" value="GDH_Mll4104"/>
    <property type="match status" value="1"/>
</dbReference>
<dbReference type="Pfam" id="PF21079">
    <property type="entry name" value="GDH_HM2"/>
    <property type="match status" value="1"/>
</dbReference>
<dbReference type="InterPro" id="IPR049058">
    <property type="entry name" value="NAD_Glu_DH_HM2"/>
</dbReference>
<feature type="domain" description="NAD-glutamate dehydrogenase N-terminal ACT1" evidence="4">
    <location>
        <begin position="42"/>
        <end position="181"/>
    </location>
</feature>
<evidence type="ECO:0000259" key="3">
    <source>
        <dbReference type="Pfam" id="PF21074"/>
    </source>
</evidence>
<evidence type="ECO:0000259" key="5">
    <source>
        <dbReference type="Pfam" id="PF21076"/>
    </source>
</evidence>
<dbReference type="EMBL" id="JAQQLI010000001">
    <property type="protein sequence ID" value="MDC7784287.1"/>
    <property type="molecule type" value="Genomic_DNA"/>
</dbReference>
<feature type="domain" description="NAD-specific glutamate dehydrogenase C-terminal" evidence="3">
    <location>
        <begin position="1283"/>
        <end position="1614"/>
    </location>
</feature>
<dbReference type="Pfam" id="PF21075">
    <property type="entry name" value="GDH_ACT1"/>
    <property type="match status" value="1"/>
</dbReference>
<dbReference type="InterPro" id="IPR007780">
    <property type="entry name" value="NAD_Glu_DH_bac"/>
</dbReference>
<dbReference type="InterPro" id="IPR028971">
    <property type="entry name" value="NAD-GDH_cat"/>
</dbReference>
<evidence type="ECO:0000256" key="1">
    <source>
        <dbReference type="ARBA" id="ARBA00023002"/>
    </source>
</evidence>
<dbReference type="PANTHER" id="PTHR43403">
    <property type="entry name" value="NAD-SPECIFIC GLUTAMATE DEHYDROGENASE"/>
    <property type="match status" value="1"/>
</dbReference>
<dbReference type="InterPro" id="IPR049064">
    <property type="entry name" value="NAD_Glu_DH_ACT3"/>
</dbReference>
<dbReference type="SUPFAM" id="SSF51735">
    <property type="entry name" value="NAD(P)-binding Rossmann-fold domains"/>
    <property type="match status" value="1"/>
</dbReference>
<organism evidence="7 8">
    <name type="scientific">Rhodoplanes tepidamans</name>
    <name type="common">Rhodoplanes cryptolactis</name>
    <dbReference type="NCBI Taxonomy" id="200616"/>
    <lineage>
        <taxon>Bacteria</taxon>
        <taxon>Pseudomonadati</taxon>
        <taxon>Pseudomonadota</taxon>
        <taxon>Alphaproteobacteria</taxon>
        <taxon>Hyphomicrobiales</taxon>
        <taxon>Nitrobacteraceae</taxon>
        <taxon>Rhodoplanes</taxon>
    </lineage>
</organism>
<feature type="domain" description="NAD-glutamate dehydrogenase ACT3" evidence="6">
    <location>
        <begin position="559"/>
        <end position="641"/>
    </location>
</feature>
<dbReference type="InterPro" id="IPR049062">
    <property type="entry name" value="NAD_Glu_DH_ACT2"/>
</dbReference>
<dbReference type="InterPro" id="IPR049059">
    <property type="entry name" value="NAD_Glu_DH_HM1"/>
</dbReference>
<dbReference type="InterPro" id="IPR046346">
    <property type="entry name" value="Aminoacid_DH-like_N_sf"/>
</dbReference>
<protein>
    <submittedName>
        <fullName evidence="7">NAD-glutamate dehydrogenase</fullName>
    </submittedName>
</protein>
<dbReference type="Pfam" id="PF21076">
    <property type="entry name" value="GDH_ACT2"/>
    <property type="match status" value="1"/>
</dbReference>
<sequence length="1620" mass="177097">MDAETAGPGPDESRAKRVIAEAEAILVTRQGRPEERPEAGLVGALYGEVAAEDLAGYDGAELAILTRGALAFMAERPPRTPRIRIVTPDGVAAPAPVSVVEIVNDDMPFLLDSVLGALRESGLDPLLVAHPILAVERDAAGRLVSWAPAAAGETRARESLIHIHVDRIVDAGRRDEVTAALAATLADVRLAVEDWRAMRARLDEVIATLERDPPALPNGEVAETVAFLRWLGDDNFTFLGLRTYAIAGDEGAAVETGAEASDALGILRQENVRVLRRGRDYVTMTPEVMEFLQEPKALIITKANARSRVHRPVHMDYVGIKRFDAAGRVVGELRLLGLFTATAYTRSARSIPYLRRKVDAVLARAGFAPGSHSGRALAHVLETYPRDELFQVDEDTLYRFALIVMHLGERPRVRVLPRLDRFDRFVSVIVYVPRDRYDSTVRGAIAEHLAAVYAGRVVTFSPWFPDGPLVRVHYIIGRFAGETPRPSRAALEEAVCSIVLTWQDRLAAVLAATLDPARAAALREKYAAAFSRAYRTAFSPTAAVADIRILERLTPDRPLGVDFYRNAADPPVCARLKVWSQGRPIPLSERVPVLEHMGFRVVEESTFRVEPPAGAGPQAGAHVWLHDMLLERLDGGAVDLDVLGRRLEAVFLMAMRGVAEDDGYNALALTAALPWREIALLRMLSRALRQFGARWSQDYMWATLVRHSALAEKIVTLFHARFEPRTGLSEDARADRQTEIVHEIETALEQVESLDEDRIVRRFVNLVLSAVRTSFYQLDRDGLPKAVMAIKFDSRRIDDLPLPRPLYEVFVYSPRLEAVHLRFGKVARGGIRWSDRPQDFRTEILGLVKAQQVKNAVIVPVGAKGGFVPKQLPAGNREAVQAEGVAAYRLFMGALLDLTDTIAPDGKVVPADTVRHDGDDPYLVVAADKGTATFSDIANGIAQGRGFWLDDAFASGGSAGYDHKQMGITARGAWEAVKRHFREMNVDIGRVPFTAVGVGDMSGDVFGNGMLRERTTRLIAAFDHRDIFIDPDPDPERSFDERTRLFALPRSTWQDYDRGLISRGGGVFSRTAKEIVLSPEAQAAIGLAKERVTPTELMSAILKAPVDLLFFGGIGTYVRSPEETNEQAGDRANDAIRITGPELRCKVVGEGANLGMTQRGRISAALAGVRLNTDAIDNSAGVNTSDVEVNLKIALGRPLRDGRIDRAARDTLLASLTDDVGRVVLRNNYQQTQALSLAQRRGLEDLGFQQRLMQTLERRGMLDRAVEFLPDDVEIAERRTRGAPLTRPELAVLLAYAKLSLSHDLLESSIPDDAYLSRELGRYFPAAIAERFPDALEEHRLRRDIIVTQLANSMINRGGPTLIVRIADQTGATADRIAAAFAAVRDSFDMVALNTAIEALDNRIDGDLQLALLEDVQNLLLDRMVWVLRRLDLSGGLAGIVQRHRDGIAAIETALDRVLPGAARTARESRTAELTAAGVPADLARRLADLPQIGGALDAIRVADQIGRPVEEAAATWFAVAAYFDVDRLSAAARKIVIADYFDRLALDRALDQIGDAARRITAEVLAGGGFGEPAVAAWVKARGSAVERVRAAVHEVAASGLTLSRLSVAASFLGDLAPA</sequence>
<feature type="domain" description="NAD-glutamate dehydrogenase ACT2" evidence="5">
    <location>
        <begin position="414"/>
        <end position="503"/>
    </location>
</feature>
<comment type="caution">
    <text evidence="7">The sequence shown here is derived from an EMBL/GenBank/DDBJ whole genome shotgun (WGS) entry which is preliminary data.</text>
</comment>
<keyword evidence="1" id="KW-0560">Oxidoreductase</keyword>
<accession>A0ABT5J3R5</accession>
<dbReference type="Proteomes" id="UP001165652">
    <property type="component" value="Unassembled WGS sequence"/>
</dbReference>
<evidence type="ECO:0000259" key="2">
    <source>
        <dbReference type="Pfam" id="PF05088"/>
    </source>
</evidence>
<evidence type="ECO:0000259" key="6">
    <source>
        <dbReference type="Pfam" id="PF21077"/>
    </source>
</evidence>
<name>A0ABT5J3R5_RHOTP</name>
<proteinExistence type="predicted"/>
<dbReference type="Pfam" id="PF21078">
    <property type="entry name" value="GDH_HM3"/>
    <property type="match status" value="1"/>
</dbReference>
<feature type="domain" description="NAD-glutamate dehydrogenase catalytic" evidence="2">
    <location>
        <begin position="743"/>
        <end position="1237"/>
    </location>
</feature>
<reference evidence="7" key="2">
    <citation type="submission" date="2023-02" db="EMBL/GenBank/DDBJ databases">
        <authorList>
            <person name="Rayyan A."/>
            <person name="Meyer T."/>
            <person name="Kyndt J.A."/>
        </authorList>
    </citation>
    <scope>NUCLEOTIDE SEQUENCE</scope>
    <source>
        <strain evidence="7">DSM 9987</strain>
    </source>
</reference>
<reference evidence="7" key="1">
    <citation type="journal article" date="2023" name="Microbiol Resour">
        <title>Genome Sequences of Rhodoplanes serenus and Two Thermotolerant Strains, Rhodoplanes tepidamans and 'Rhodoplanes cryptolactis,' Further Refine the Genus.</title>
        <authorList>
            <person name="Rayyan A.A."/>
            <person name="Kyndt J.A."/>
        </authorList>
    </citation>
    <scope>NUCLEOTIDE SEQUENCE</scope>
    <source>
        <strain evidence="7">DSM 9987</strain>
    </source>
</reference>
<dbReference type="InterPro" id="IPR036291">
    <property type="entry name" value="NAD(P)-bd_dom_sf"/>
</dbReference>
<dbReference type="Pfam" id="PF21073">
    <property type="entry name" value="GDH_HM1"/>
    <property type="match status" value="1"/>
</dbReference>
<dbReference type="Pfam" id="PF05088">
    <property type="entry name" value="Bac_GDH_CD"/>
    <property type="match status" value="1"/>
</dbReference>
<dbReference type="SUPFAM" id="SSF53223">
    <property type="entry name" value="Aminoacid dehydrogenase-like, N-terminal domain"/>
    <property type="match status" value="1"/>
</dbReference>
<gene>
    <name evidence="7" type="ORF">PQJ73_01200</name>
</gene>
<dbReference type="InterPro" id="IPR049056">
    <property type="entry name" value="NAD_Glu_DH_HM3"/>
</dbReference>
<dbReference type="InterPro" id="IPR048381">
    <property type="entry name" value="GDH_C"/>
</dbReference>
<dbReference type="PANTHER" id="PTHR43403:SF1">
    <property type="entry name" value="NAD-SPECIFIC GLUTAMATE DEHYDROGENASE"/>
    <property type="match status" value="1"/>
</dbReference>
<dbReference type="Pfam" id="PF21077">
    <property type="entry name" value="GDH_ACT3"/>
    <property type="match status" value="1"/>
</dbReference>
<dbReference type="RefSeq" id="WP_272775131.1">
    <property type="nucleotide sequence ID" value="NZ_JAQQLI010000001.1"/>
</dbReference>